<evidence type="ECO:0000256" key="2">
    <source>
        <dbReference type="ARBA" id="ARBA00023015"/>
    </source>
</evidence>
<dbReference type="InterPro" id="IPR036390">
    <property type="entry name" value="WH_DNA-bd_sf"/>
</dbReference>
<dbReference type="InterPro" id="IPR000847">
    <property type="entry name" value="LysR_HTH_N"/>
</dbReference>
<dbReference type="SUPFAM" id="SSF46785">
    <property type="entry name" value="Winged helix' DNA-binding domain"/>
    <property type="match status" value="1"/>
</dbReference>
<dbReference type="Proteomes" id="UP000078390">
    <property type="component" value="Unassembled WGS sequence"/>
</dbReference>
<accession>A0A179D720</accession>
<evidence type="ECO:0000313" key="6">
    <source>
        <dbReference type="EMBL" id="OAQ21773.1"/>
    </source>
</evidence>
<comment type="similarity">
    <text evidence="1">Belongs to the LysR transcriptional regulatory family.</text>
</comment>
<evidence type="ECO:0000313" key="7">
    <source>
        <dbReference type="Proteomes" id="UP000078390"/>
    </source>
</evidence>
<gene>
    <name evidence="6" type="ORF">TDIS_0291</name>
</gene>
<dbReference type="STRING" id="999894.TDIS_0291"/>
<dbReference type="Pfam" id="PF00126">
    <property type="entry name" value="HTH_1"/>
    <property type="match status" value="1"/>
</dbReference>
<dbReference type="PRINTS" id="PR00039">
    <property type="entry name" value="HTHLYSR"/>
</dbReference>
<sequence>MIDLRKLEALVAVVENGSFSKAAERIYLTQPTISGHIKSLEEYFGLKLFDRHTRAVTPTRAGKLLYGYAKKLLLIYKEMEREMAYFKGEKTGKLDLGGSTIPGQYILPHLIAEFRRNYPDISIFVKVGDTEEIIELVKNGELEVGMVGAREEDQELFFEPCCEDEIILIGSRNLDIPSEIKVSDLSSLPIIAREVGSGTWRTVWTALEKKGYSPEKLQIVAEMGSTEAVKQAAKAGLGLAFVSKLAVEEELASGELRIVYVKDLPLKRKFFLVYPVKRTLSPLAKAFLNFGREKIIRYI</sequence>
<dbReference type="PANTHER" id="PTHR30126:SF40">
    <property type="entry name" value="HTH-TYPE TRANSCRIPTIONAL REGULATOR GLTR"/>
    <property type="match status" value="1"/>
</dbReference>
<dbReference type="OrthoDB" id="9785745at2"/>
<evidence type="ECO:0000259" key="5">
    <source>
        <dbReference type="PROSITE" id="PS50931"/>
    </source>
</evidence>
<keyword evidence="2" id="KW-0805">Transcription regulation</keyword>
<dbReference type="NCBIfam" id="NF040786">
    <property type="entry name" value="LysR_Sec_metab"/>
    <property type="match status" value="1"/>
</dbReference>
<proteinExistence type="inferred from homology"/>
<dbReference type="PATRIC" id="fig|999894.6.peg.292"/>
<keyword evidence="3" id="KW-0238">DNA-binding</keyword>
<dbReference type="EMBL" id="LWLG01000001">
    <property type="protein sequence ID" value="OAQ21773.1"/>
    <property type="molecule type" value="Genomic_DNA"/>
</dbReference>
<dbReference type="Gene3D" id="3.40.190.290">
    <property type="match status" value="1"/>
</dbReference>
<dbReference type="SUPFAM" id="SSF53850">
    <property type="entry name" value="Periplasmic binding protein-like II"/>
    <property type="match status" value="1"/>
</dbReference>
<keyword evidence="7" id="KW-1185">Reference proteome</keyword>
<dbReference type="Pfam" id="PF03466">
    <property type="entry name" value="LysR_substrate"/>
    <property type="match status" value="1"/>
</dbReference>
<dbReference type="PANTHER" id="PTHR30126">
    <property type="entry name" value="HTH-TYPE TRANSCRIPTIONAL REGULATOR"/>
    <property type="match status" value="1"/>
</dbReference>
<dbReference type="Gene3D" id="1.10.10.10">
    <property type="entry name" value="Winged helix-like DNA-binding domain superfamily/Winged helix DNA-binding domain"/>
    <property type="match status" value="1"/>
</dbReference>
<dbReference type="InterPro" id="IPR005119">
    <property type="entry name" value="LysR_subst-bd"/>
</dbReference>
<comment type="caution">
    <text evidence="6">The sequence shown here is derived from an EMBL/GenBank/DDBJ whole genome shotgun (WGS) entry which is preliminary data.</text>
</comment>
<dbReference type="GO" id="GO:0000976">
    <property type="term" value="F:transcription cis-regulatory region binding"/>
    <property type="evidence" value="ECO:0007669"/>
    <property type="project" value="TreeGrafter"/>
</dbReference>
<dbReference type="FunFam" id="1.10.10.10:FF:000001">
    <property type="entry name" value="LysR family transcriptional regulator"/>
    <property type="match status" value="1"/>
</dbReference>
<reference evidence="6 7" key="1">
    <citation type="submission" date="2016-04" db="EMBL/GenBank/DDBJ databases">
        <title>Genome analysis of Thermosulfurimonas dismutans, the first thermophilic sulfur-disproportionating bacterium of the phylum Thermodesulfobacteria.</title>
        <authorList>
            <person name="Mardanov A.V."/>
            <person name="Beletsky A.V."/>
            <person name="Kadnikov V.V."/>
            <person name="Slobodkin A.I."/>
            <person name="Ravin N.V."/>
        </authorList>
    </citation>
    <scope>NUCLEOTIDE SEQUENCE [LARGE SCALE GENOMIC DNA]</scope>
    <source>
        <strain evidence="6 7">S95</strain>
    </source>
</reference>
<protein>
    <submittedName>
        <fullName evidence="6">Transcriptional regulator, LysR family</fullName>
    </submittedName>
</protein>
<dbReference type="PROSITE" id="PS50931">
    <property type="entry name" value="HTH_LYSR"/>
    <property type="match status" value="1"/>
</dbReference>
<dbReference type="AlphaFoldDB" id="A0A179D720"/>
<name>A0A179D720_9BACT</name>
<keyword evidence="4" id="KW-0804">Transcription</keyword>
<evidence type="ECO:0000256" key="4">
    <source>
        <dbReference type="ARBA" id="ARBA00023163"/>
    </source>
</evidence>
<evidence type="ECO:0000256" key="1">
    <source>
        <dbReference type="ARBA" id="ARBA00009437"/>
    </source>
</evidence>
<dbReference type="CDD" id="cd08420">
    <property type="entry name" value="PBP2_CysL_like"/>
    <property type="match status" value="1"/>
</dbReference>
<dbReference type="RefSeq" id="WP_084270892.1">
    <property type="nucleotide sequence ID" value="NZ_LWLG01000001.1"/>
</dbReference>
<evidence type="ECO:0000256" key="3">
    <source>
        <dbReference type="ARBA" id="ARBA00023125"/>
    </source>
</evidence>
<feature type="domain" description="HTH lysR-type" evidence="5">
    <location>
        <begin position="2"/>
        <end position="59"/>
    </location>
</feature>
<organism evidence="6 7">
    <name type="scientific">Thermosulfurimonas dismutans</name>
    <dbReference type="NCBI Taxonomy" id="999894"/>
    <lineage>
        <taxon>Bacteria</taxon>
        <taxon>Pseudomonadati</taxon>
        <taxon>Thermodesulfobacteriota</taxon>
        <taxon>Thermodesulfobacteria</taxon>
        <taxon>Thermodesulfobacteriales</taxon>
        <taxon>Thermodesulfobacteriaceae</taxon>
        <taxon>Thermosulfurimonas</taxon>
    </lineage>
</organism>
<dbReference type="InterPro" id="IPR047788">
    <property type="entry name" value="LysR-like_Sec_metab"/>
</dbReference>
<dbReference type="GO" id="GO:0003700">
    <property type="term" value="F:DNA-binding transcription factor activity"/>
    <property type="evidence" value="ECO:0007669"/>
    <property type="project" value="InterPro"/>
</dbReference>
<dbReference type="InterPro" id="IPR036388">
    <property type="entry name" value="WH-like_DNA-bd_sf"/>
</dbReference>